<dbReference type="PROSITE" id="PS51257">
    <property type="entry name" value="PROKAR_LIPOPROTEIN"/>
    <property type="match status" value="1"/>
</dbReference>
<dbReference type="InterPro" id="IPR017937">
    <property type="entry name" value="Thioredoxin_CS"/>
</dbReference>
<keyword evidence="4" id="KW-1185">Reference proteome</keyword>
<evidence type="ECO:0000313" key="3">
    <source>
        <dbReference type="EMBL" id="MCY1011517.1"/>
    </source>
</evidence>
<dbReference type="PROSITE" id="PS00194">
    <property type="entry name" value="THIOREDOXIN_1"/>
    <property type="match status" value="1"/>
</dbReference>
<reference evidence="3" key="1">
    <citation type="submission" date="2022-11" db="EMBL/GenBank/DDBJ databases">
        <title>Minimal conservation of predation-associated metabolite biosynthetic gene clusters underscores biosynthetic potential of Myxococcota including descriptions for ten novel species: Archangium lansinium sp. nov., Myxococcus landrumus sp. nov., Nannocystis bai.</title>
        <authorList>
            <person name="Ahearne A."/>
            <person name="Stevens C."/>
            <person name="Phillips K."/>
        </authorList>
    </citation>
    <scope>NUCLEOTIDE SEQUENCE</scope>
    <source>
        <strain evidence="3">Na p29</strain>
    </source>
</reference>
<accession>A0A9X3J0C2</accession>
<dbReference type="SUPFAM" id="SSF52833">
    <property type="entry name" value="Thioredoxin-like"/>
    <property type="match status" value="1"/>
</dbReference>
<dbReference type="InterPro" id="IPR016024">
    <property type="entry name" value="ARM-type_fold"/>
</dbReference>
<feature type="region of interest" description="Disordered" evidence="2">
    <location>
        <begin position="649"/>
        <end position="673"/>
    </location>
</feature>
<feature type="compositionally biased region" description="Basic and acidic residues" evidence="2">
    <location>
        <begin position="650"/>
        <end position="659"/>
    </location>
</feature>
<organism evidence="3 4">
    <name type="scientific">Nannocystis pusilla</name>
    <dbReference type="NCBI Taxonomy" id="889268"/>
    <lineage>
        <taxon>Bacteria</taxon>
        <taxon>Pseudomonadati</taxon>
        <taxon>Myxococcota</taxon>
        <taxon>Polyangia</taxon>
        <taxon>Nannocystales</taxon>
        <taxon>Nannocystaceae</taxon>
        <taxon>Nannocystis</taxon>
    </lineage>
</organism>
<dbReference type="Pfam" id="PF13646">
    <property type="entry name" value="HEAT_2"/>
    <property type="match status" value="1"/>
</dbReference>
<name>A0A9X3J0C2_9BACT</name>
<dbReference type="SUPFAM" id="SSF48371">
    <property type="entry name" value="ARM repeat"/>
    <property type="match status" value="1"/>
</dbReference>
<protein>
    <submittedName>
        <fullName evidence="3">HEAT repeat domain-containing protein</fullName>
    </submittedName>
</protein>
<evidence type="ECO:0000313" key="4">
    <source>
        <dbReference type="Proteomes" id="UP001150924"/>
    </source>
</evidence>
<proteinExistence type="predicted"/>
<dbReference type="RefSeq" id="WP_267774796.1">
    <property type="nucleotide sequence ID" value="NZ_JAPNKE010000002.1"/>
</dbReference>
<dbReference type="GO" id="GO:0016491">
    <property type="term" value="F:oxidoreductase activity"/>
    <property type="evidence" value="ECO:0007669"/>
    <property type="project" value="TreeGrafter"/>
</dbReference>
<dbReference type="PANTHER" id="PTHR12697:SF38">
    <property type="entry name" value="PBS LYASE HEAT DOMAIN PROTEIN REPEAT-CONTAINING PROTEIN"/>
    <property type="match status" value="1"/>
</dbReference>
<comment type="caution">
    <text evidence="3">The sequence shown here is derived from an EMBL/GenBank/DDBJ whole genome shotgun (WGS) entry which is preliminary data.</text>
</comment>
<evidence type="ECO:0000256" key="2">
    <source>
        <dbReference type="SAM" id="MobiDB-lite"/>
    </source>
</evidence>
<dbReference type="Proteomes" id="UP001150924">
    <property type="component" value="Unassembled WGS sequence"/>
</dbReference>
<dbReference type="AlphaFoldDB" id="A0A9X3J0C2"/>
<sequence>MRSVGLDVFVCLSLTSGCRPAPPPPAPTTAPEVSTCDGPSPAAGPSALTANLDSAFVCDPRPGAAGWIHAGSSFSSLPDLPPREAAPLDVQLPRYALVFDGRDGPRLEHALSTLRAEADYRLLVAGTRAPRGAAHHAPPTRAGVAELLAALRRELQPGAMLVLLAAEVDELADDAWGCIPLQDACLPLGELQQELAELRTGARVVVLAQARPRLAFSALADAAAVVVTFPSGQVGDRAARAFWSPQVPDRDGDGVIAVRERAAQAHRIDRGGVRFVDPLGTLSFARRQARARGSAPLEVEGRPALDAAVADLAPGQIAVVNLSTTWCAACVPFRATFADLARRTGGPLRFIHAETDEQWEGFGARSYPAVAFIAPGGRLLGVAHDTDDPLAALALAEFESIDDRLAYHRAELHSRDHRVRGRGARAILALGPPGAALVDDLARDLHDEPVAAIILDILQALASHGEKARHTAPEMVALFNHQDSFVRRSALLALRSVGADPRPIACPLVALVADPDPGVRSAAIDLLAADPSLPPAILPALRVIMEDESPAVRRVALAAFRRLPWGDAAIAALPTLLRLVTPGEPDDQRAEAIAALIDLGPRATAAIPDLTRLLADADPTIRRQAALALGNCGAAASCAVPSLAALAADPDPHTRRKSGEATAKIGADRRMRQ</sequence>
<dbReference type="PANTHER" id="PTHR12697">
    <property type="entry name" value="PBS LYASE HEAT-LIKE PROTEIN"/>
    <property type="match status" value="1"/>
</dbReference>
<dbReference type="InterPro" id="IPR036249">
    <property type="entry name" value="Thioredoxin-like_sf"/>
</dbReference>
<keyword evidence="1" id="KW-0676">Redox-active center</keyword>
<dbReference type="InterPro" id="IPR004155">
    <property type="entry name" value="PBS_lyase_HEAT"/>
</dbReference>
<feature type="region of interest" description="Disordered" evidence="2">
    <location>
        <begin position="20"/>
        <end position="42"/>
    </location>
</feature>
<dbReference type="InterPro" id="IPR011989">
    <property type="entry name" value="ARM-like"/>
</dbReference>
<gene>
    <name evidence="3" type="ORF">OV079_39340</name>
</gene>
<dbReference type="Gene3D" id="1.25.10.10">
    <property type="entry name" value="Leucine-rich Repeat Variant"/>
    <property type="match status" value="2"/>
</dbReference>
<dbReference type="EMBL" id="JAPNKE010000002">
    <property type="protein sequence ID" value="MCY1011517.1"/>
    <property type="molecule type" value="Genomic_DNA"/>
</dbReference>
<dbReference type="SMART" id="SM00567">
    <property type="entry name" value="EZ_HEAT"/>
    <property type="match status" value="4"/>
</dbReference>
<dbReference type="Gene3D" id="3.40.30.10">
    <property type="entry name" value="Glutaredoxin"/>
    <property type="match status" value="1"/>
</dbReference>
<evidence type="ECO:0000256" key="1">
    <source>
        <dbReference type="ARBA" id="ARBA00023284"/>
    </source>
</evidence>